<dbReference type="Gene3D" id="1.25.40.10">
    <property type="entry name" value="Tetratricopeptide repeat domain"/>
    <property type="match status" value="1"/>
</dbReference>
<reference evidence="4" key="1">
    <citation type="submission" date="2021-01" db="EMBL/GenBank/DDBJ databases">
        <title>Modified the classification status of verrucomicrobia.</title>
        <authorList>
            <person name="Feng X."/>
        </authorList>
    </citation>
    <scope>NUCLEOTIDE SEQUENCE</scope>
    <source>
        <strain evidence="4">KCTC 22201</strain>
    </source>
</reference>
<dbReference type="InterPro" id="IPR013105">
    <property type="entry name" value="TPR_2"/>
</dbReference>
<evidence type="ECO:0000313" key="5">
    <source>
        <dbReference type="Proteomes" id="UP000658278"/>
    </source>
</evidence>
<dbReference type="AlphaFoldDB" id="A0A934RGM7"/>
<dbReference type="EMBL" id="JAENII010000010">
    <property type="protein sequence ID" value="MBK1828000.1"/>
    <property type="molecule type" value="Genomic_DNA"/>
</dbReference>
<dbReference type="PROSITE" id="PS50005">
    <property type="entry name" value="TPR"/>
    <property type="match status" value="1"/>
</dbReference>
<dbReference type="Proteomes" id="UP000658278">
    <property type="component" value="Unassembled WGS sequence"/>
</dbReference>
<evidence type="ECO:0000256" key="3">
    <source>
        <dbReference type="PROSITE-ProRule" id="PRU00339"/>
    </source>
</evidence>
<gene>
    <name evidence="4" type="ORF">JIN81_13295</name>
</gene>
<keyword evidence="1" id="KW-0677">Repeat</keyword>
<name>A0A934RGM7_9BACT</name>
<organism evidence="4 5">
    <name type="scientific">Haloferula rosea</name>
    <dbReference type="NCBI Taxonomy" id="490093"/>
    <lineage>
        <taxon>Bacteria</taxon>
        <taxon>Pseudomonadati</taxon>
        <taxon>Verrucomicrobiota</taxon>
        <taxon>Verrucomicrobiia</taxon>
        <taxon>Verrucomicrobiales</taxon>
        <taxon>Verrucomicrobiaceae</taxon>
        <taxon>Haloferula</taxon>
    </lineage>
</organism>
<proteinExistence type="predicted"/>
<keyword evidence="5" id="KW-1185">Reference proteome</keyword>
<dbReference type="Pfam" id="PF07719">
    <property type="entry name" value="TPR_2"/>
    <property type="match status" value="1"/>
</dbReference>
<dbReference type="SUPFAM" id="SSF48452">
    <property type="entry name" value="TPR-like"/>
    <property type="match status" value="1"/>
</dbReference>
<feature type="repeat" description="TPR" evidence="3">
    <location>
        <begin position="71"/>
        <end position="104"/>
    </location>
</feature>
<evidence type="ECO:0000256" key="1">
    <source>
        <dbReference type="ARBA" id="ARBA00022737"/>
    </source>
</evidence>
<protein>
    <submittedName>
        <fullName evidence="4">Tetratricopeptide repeat protein</fullName>
    </submittedName>
</protein>
<sequence length="195" mass="22055">MKVLLVTMGVVGASFWSWWFTPDQQGDRLMAKERFAEAAEVYRDPMRRGVAWFKAGEFEKAGQAFTRVPTAEGLFNRGNSLVFLGLYEQAVAQYDRALEQRPDWESAQVNRRIAMVRAEALKNEGGDMGDQKIGADKIVFDKKKPGGQETQVEKGKAADDQSMQAMWLRKVDTDPAEFLRAKFSYQDAMGEEETP</sequence>
<evidence type="ECO:0000313" key="4">
    <source>
        <dbReference type="EMBL" id="MBK1828000.1"/>
    </source>
</evidence>
<accession>A0A934RGM7</accession>
<dbReference type="SMART" id="SM00028">
    <property type="entry name" value="TPR"/>
    <property type="match status" value="1"/>
</dbReference>
<keyword evidence="2 3" id="KW-0802">TPR repeat</keyword>
<dbReference type="RefSeq" id="WP_200280492.1">
    <property type="nucleotide sequence ID" value="NZ_JAENII010000010.1"/>
</dbReference>
<dbReference type="InterPro" id="IPR011990">
    <property type="entry name" value="TPR-like_helical_dom_sf"/>
</dbReference>
<comment type="caution">
    <text evidence="4">The sequence shown here is derived from an EMBL/GenBank/DDBJ whole genome shotgun (WGS) entry which is preliminary data.</text>
</comment>
<dbReference type="InterPro" id="IPR019734">
    <property type="entry name" value="TPR_rpt"/>
</dbReference>
<evidence type="ECO:0000256" key="2">
    <source>
        <dbReference type="ARBA" id="ARBA00022803"/>
    </source>
</evidence>